<proteinExistence type="predicted"/>
<dbReference type="Proteomes" id="UP001151760">
    <property type="component" value="Unassembled WGS sequence"/>
</dbReference>
<organism evidence="2 3">
    <name type="scientific">Tanacetum coccineum</name>
    <dbReference type="NCBI Taxonomy" id="301880"/>
    <lineage>
        <taxon>Eukaryota</taxon>
        <taxon>Viridiplantae</taxon>
        <taxon>Streptophyta</taxon>
        <taxon>Embryophyta</taxon>
        <taxon>Tracheophyta</taxon>
        <taxon>Spermatophyta</taxon>
        <taxon>Magnoliopsida</taxon>
        <taxon>eudicotyledons</taxon>
        <taxon>Gunneridae</taxon>
        <taxon>Pentapetalae</taxon>
        <taxon>asterids</taxon>
        <taxon>campanulids</taxon>
        <taxon>Asterales</taxon>
        <taxon>Asteraceae</taxon>
        <taxon>Asteroideae</taxon>
        <taxon>Anthemideae</taxon>
        <taxon>Anthemidinae</taxon>
        <taxon>Tanacetum</taxon>
    </lineage>
</organism>
<evidence type="ECO:0000313" key="2">
    <source>
        <dbReference type="EMBL" id="GJS93410.1"/>
    </source>
</evidence>
<feature type="signal peptide" evidence="1">
    <location>
        <begin position="1"/>
        <end position="18"/>
    </location>
</feature>
<feature type="chain" id="PRO_5045787759" description="Peptidase A2 domain-containing protein" evidence="1">
    <location>
        <begin position="19"/>
        <end position="730"/>
    </location>
</feature>
<evidence type="ECO:0008006" key="4">
    <source>
        <dbReference type="Google" id="ProtNLM"/>
    </source>
</evidence>
<keyword evidence="1" id="KW-0732">Signal</keyword>
<dbReference type="EMBL" id="BQNB010011655">
    <property type="protein sequence ID" value="GJS93410.1"/>
    <property type="molecule type" value="Genomic_DNA"/>
</dbReference>
<name>A0ABQ4ZTX5_9ASTR</name>
<gene>
    <name evidence="2" type="ORF">Tco_0800378</name>
</gene>
<evidence type="ECO:0000313" key="3">
    <source>
        <dbReference type="Proteomes" id="UP001151760"/>
    </source>
</evidence>
<accession>A0ABQ4ZTX5</accession>
<protein>
    <recommendedName>
        <fullName evidence="4">Peptidase A2 domain-containing protein</fullName>
    </recommendedName>
</protein>
<keyword evidence="3" id="KW-1185">Reference proteome</keyword>
<evidence type="ECO:0000256" key="1">
    <source>
        <dbReference type="SAM" id="SignalP"/>
    </source>
</evidence>
<reference evidence="2" key="1">
    <citation type="journal article" date="2022" name="Int. J. Mol. Sci.">
        <title>Draft Genome of Tanacetum Coccineum: Genomic Comparison of Closely Related Tanacetum-Family Plants.</title>
        <authorList>
            <person name="Yamashiro T."/>
            <person name="Shiraishi A."/>
            <person name="Nakayama K."/>
            <person name="Satake H."/>
        </authorList>
    </citation>
    <scope>NUCLEOTIDE SEQUENCE</scope>
</reference>
<sequence>MVVLILCYLIRIMDPTSSLGRICLGENVYGSSSEKVEGHGDWNAPEYTDTAGSKEKKVTKALSFYKMETDEVSERYIAPCFVNGLEAYDGEINLAFDENLISNEYAVKLCLDYEVRKGNKEEDVESGVIFGRSFMRLVNGIVDFGSGVITVYPEEDQFKDDYEKTNKSMDDWDQLLDFKFDDIPQLDGEELPPFICKIGKKELRPYFIKWAIIIDNVSKKADREIWKDKVQLDGMIRKEEVEAINKVKGEALKEKDDPEAFIFPIRLEGKVNENALADTGSDINTMPYQIYEQLGREEIKKFDVLRTAESDRDDEEEYEIKRNKFGAPILTMGGNDDEAGSSRSKRFRQNETVEEVLLPQVHRKFLLWEGCNREAKSRYNTKIENLLPRHVYSSCVMNWDILNGMGCDGEIDDMLRIKLRKAESNEEIFTYVVWIRDFNIKEPIYSELCHEFYSTYEFDEVYADDQLQTKKIIKFRLGGHAHNLTLLEFAHILGLYHAKELDEDGFDVYFQGGSRSDDHFNAKEYWLSISREENLSLSRSHASTIKNPILRVVHKMITYGLCQRTTGYDKIQKNDLWLLSMFDARHQNRYTNVAWLIARWMKRKGVGTQKKSQICCGQFITKIDRKARVLNDVVIRSLSALIYCRDLDTTTLRELIDSKGRLIPEDLQPGVPRVVISRPSRASMQDLYKRMGIIEIRQGAIERMSYRQSYHWDRYAGVFEHMAGVYNIDL</sequence>
<comment type="caution">
    <text evidence="2">The sequence shown here is derived from an EMBL/GenBank/DDBJ whole genome shotgun (WGS) entry which is preliminary data.</text>
</comment>
<reference evidence="2" key="2">
    <citation type="submission" date="2022-01" db="EMBL/GenBank/DDBJ databases">
        <authorList>
            <person name="Yamashiro T."/>
            <person name="Shiraishi A."/>
            <person name="Satake H."/>
            <person name="Nakayama K."/>
        </authorList>
    </citation>
    <scope>NUCLEOTIDE SEQUENCE</scope>
</reference>